<name>A0ABW1L4S1_9BACL</name>
<evidence type="ECO:0000256" key="2">
    <source>
        <dbReference type="ARBA" id="ARBA00022723"/>
    </source>
</evidence>
<feature type="binding site" evidence="6">
    <location>
        <position position="109"/>
    </location>
    <ligand>
        <name>Fe cation</name>
        <dbReference type="ChEBI" id="CHEBI:24875"/>
    </ligand>
</feature>
<dbReference type="PIRSF" id="PIRSF004749">
    <property type="entry name" value="Pep_def"/>
    <property type="match status" value="1"/>
</dbReference>
<comment type="function">
    <text evidence="6">Removes the formyl group from the N-terminal Met of newly synthesized proteins. Requires at least a dipeptide for an efficient rate of reaction. N-terminal L-methionine is a prerequisite for activity but the enzyme has broad specificity at other positions.</text>
</comment>
<evidence type="ECO:0000256" key="6">
    <source>
        <dbReference type="HAMAP-Rule" id="MF_00163"/>
    </source>
</evidence>
<dbReference type="GO" id="GO:0042586">
    <property type="term" value="F:peptide deformylase activity"/>
    <property type="evidence" value="ECO:0007669"/>
    <property type="project" value="UniProtKB-EC"/>
</dbReference>
<reference evidence="8" key="1">
    <citation type="journal article" date="2019" name="Int. J. Syst. Evol. Microbiol.">
        <title>The Global Catalogue of Microorganisms (GCM) 10K type strain sequencing project: providing services to taxonomists for standard genome sequencing and annotation.</title>
        <authorList>
            <consortium name="The Broad Institute Genomics Platform"/>
            <consortium name="The Broad Institute Genome Sequencing Center for Infectious Disease"/>
            <person name="Wu L."/>
            <person name="Ma J."/>
        </authorList>
    </citation>
    <scope>NUCLEOTIDE SEQUENCE [LARGE SCALE GENOMIC DNA]</scope>
    <source>
        <strain evidence="8">CCUG 54527</strain>
    </source>
</reference>
<keyword evidence="2 6" id="KW-0479">Metal-binding</keyword>
<comment type="cofactor">
    <cofactor evidence="6">
        <name>Fe(2+)</name>
        <dbReference type="ChEBI" id="CHEBI:29033"/>
    </cofactor>
    <text evidence="6">Binds 1 Fe(2+) ion.</text>
</comment>
<dbReference type="EMBL" id="JBHSRI010000002">
    <property type="protein sequence ID" value="MFC6038181.1"/>
    <property type="molecule type" value="Genomic_DNA"/>
</dbReference>
<keyword evidence="8" id="KW-1185">Reference proteome</keyword>
<evidence type="ECO:0000256" key="1">
    <source>
        <dbReference type="ARBA" id="ARBA00010759"/>
    </source>
</evidence>
<keyword evidence="3 6" id="KW-0378">Hydrolase</keyword>
<comment type="similarity">
    <text evidence="1 6">Belongs to the polypeptide deformylase family.</text>
</comment>
<dbReference type="Gene3D" id="3.90.45.10">
    <property type="entry name" value="Peptide deformylase"/>
    <property type="match status" value="1"/>
</dbReference>
<comment type="catalytic activity">
    <reaction evidence="6">
        <text>N-terminal N-formyl-L-methionyl-[peptide] + H2O = N-terminal L-methionyl-[peptide] + formate</text>
        <dbReference type="Rhea" id="RHEA:24420"/>
        <dbReference type="Rhea" id="RHEA-COMP:10639"/>
        <dbReference type="Rhea" id="RHEA-COMP:10640"/>
        <dbReference type="ChEBI" id="CHEBI:15377"/>
        <dbReference type="ChEBI" id="CHEBI:15740"/>
        <dbReference type="ChEBI" id="CHEBI:49298"/>
        <dbReference type="ChEBI" id="CHEBI:64731"/>
        <dbReference type="EC" id="3.5.1.88"/>
    </reaction>
</comment>
<dbReference type="RefSeq" id="WP_377732185.1">
    <property type="nucleotide sequence ID" value="NZ_JBHSRI010000002.1"/>
</dbReference>
<evidence type="ECO:0000256" key="4">
    <source>
        <dbReference type="ARBA" id="ARBA00022917"/>
    </source>
</evidence>
<dbReference type="Pfam" id="PF01327">
    <property type="entry name" value="Pep_deformylase"/>
    <property type="match status" value="1"/>
</dbReference>
<gene>
    <name evidence="6 7" type="primary">def</name>
    <name evidence="7" type="ORF">ACFPYN_01825</name>
</gene>
<dbReference type="SUPFAM" id="SSF56420">
    <property type="entry name" value="Peptide deformylase"/>
    <property type="match status" value="1"/>
</dbReference>
<dbReference type="HAMAP" id="MF_00163">
    <property type="entry name" value="Pep_deformylase"/>
    <property type="match status" value="1"/>
</dbReference>
<dbReference type="PANTHER" id="PTHR10458:SF8">
    <property type="entry name" value="PEPTIDE DEFORMYLASE 2"/>
    <property type="match status" value="1"/>
</dbReference>
<evidence type="ECO:0000256" key="5">
    <source>
        <dbReference type="ARBA" id="ARBA00023004"/>
    </source>
</evidence>
<evidence type="ECO:0000313" key="7">
    <source>
        <dbReference type="EMBL" id="MFC6038181.1"/>
    </source>
</evidence>
<evidence type="ECO:0000313" key="8">
    <source>
        <dbReference type="Proteomes" id="UP001596170"/>
    </source>
</evidence>
<sequence>MFEMKDIIREGHPTLRQKAQEVDFPLSIEDAKLAHDLHEYVKNSQDSEMIERYDLRPGIGIAAPQVNVSKRIFALHLPDDGSKLSIVAINPKIISHSVEKTYISVGEGCLSVDRVIEGHVPRYARITAKGLYPDGSEFKLRLKGLAAIAFQHELDHLNGVMFFDRINKENPFAEIPDSVPYERN</sequence>
<dbReference type="InterPro" id="IPR036821">
    <property type="entry name" value="Peptide_deformylase_sf"/>
</dbReference>
<dbReference type="Proteomes" id="UP001596170">
    <property type="component" value="Unassembled WGS sequence"/>
</dbReference>
<dbReference type="PANTHER" id="PTHR10458">
    <property type="entry name" value="PEPTIDE DEFORMYLASE"/>
    <property type="match status" value="1"/>
</dbReference>
<feature type="binding site" evidence="6">
    <location>
        <position position="156"/>
    </location>
    <ligand>
        <name>Fe cation</name>
        <dbReference type="ChEBI" id="CHEBI:24875"/>
    </ligand>
</feature>
<protein>
    <recommendedName>
        <fullName evidence="6">Peptide deformylase</fullName>
        <shortName evidence="6">PDF</shortName>
        <ecNumber evidence="6">3.5.1.88</ecNumber>
    </recommendedName>
    <alternativeName>
        <fullName evidence="6">Polypeptide deformylase</fullName>
    </alternativeName>
</protein>
<feature type="active site" evidence="6">
    <location>
        <position position="153"/>
    </location>
</feature>
<accession>A0ABW1L4S1</accession>
<dbReference type="CDD" id="cd00487">
    <property type="entry name" value="Pep_deformylase"/>
    <property type="match status" value="1"/>
</dbReference>
<keyword evidence="4 6" id="KW-0648">Protein biosynthesis</keyword>
<dbReference type="InterPro" id="IPR023635">
    <property type="entry name" value="Peptide_deformylase"/>
</dbReference>
<dbReference type="PRINTS" id="PR01576">
    <property type="entry name" value="PDEFORMYLASE"/>
</dbReference>
<keyword evidence="5 6" id="KW-0408">Iron</keyword>
<comment type="caution">
    <text evidence="7">The sequence shown here is derived from an EMBL/GenBank/DDBJ whole genome shotgun (WGS) entry which is preliminary data.</text>
</comment>
<dbReference type="EC" id="3.5.1.88" evidence="6"/>
<dbReference type="NCBIfam" id="TIGR00079">
    <property type="entry name" value="pept_deformyl"/>
    <property type="match status" value="1"/>
</dbReference>
<evidence type="ECO:0000256" key="3">
    <source>
        <dbReference type="ARBA" id="ARBA00022801"/>
    </source>
</evidence>
<proteinExistence type="inferred from homology"/>
<organism evidence="7 8">
    <name type="scientific">Paenisporosarcina macmurdoensis</name>
    <dbReference type="NCBI Taxonomy" id="212659"/>
    <lineage>
        <taxon>Bacteria</taxon>
        <taxon>Bacillati</taxon>
        <taxon>Bacillota</taxon>
        <taxon>Bacilli</taxon>
        <taxon>Bacillales</taxon>
        <taxon>Caryophanaceae</taxon>
        <taxon>Paenisporosarcina</taxon>
    </lineage>
</organism>
<feature type="binding site" evidence="6">
    <location>
        <position position="152"/>
    </location>
    <ligand>
        <name>Fe cation</name>
        <dbReference type="ChEBI" id="CHEBI:24875"/>
    </ligand>
</feature>